<dbReference type="Proteomes" id="UP000755551">
    <property type="component" value="Unassembled WGS sequence"/>
</dbReference>
<reference evidence="6 7" key="1">
    <citation type="submission" date="2021-06" db="EMBL/GenBank/DDBJ databases">
        <title>Bacterium isolated from marine sediment.</title>
        <authorList>
            <person name="Zhu K.-L."/>
            <person name="Du Z.-J."/>
            <person name="Liang Q.-Y."/>
        </authorList>
    </citation>
    <scope>NUCLEOTIDE SEQUENCE [LARGE SCALE GENOMIC DNA]</scope>
    <source>
        <strain evidence="6 7">A346</strain>
    </source>
</reference>
<dbReference type="InterPro" id="IPR000160">
    <property type="entry name" value="GGDEF_dom"/>
</dbReference>
<dbReference type="InterPro" id="IPR052155">
    <property type="entry name" value="Biofilm_reg_signaling"/>
</dbReference>
<keyword evidence="1" id="KW-0732">Signal</keyword>
<sequence length="1245" mass="140498">MPSKGKVPGLRWLRPVRLLAMAALLLTGAVSPALASNNVLDQAPSFATIFEGFDVPLLIIDPKDGRIVQANTASAGFYGYSVSQLQRMHIQDINTFTAEQVAAERQLAQVEGRNYFIFRHQLANGELRTVEVQSRPYVFGNRRLLLSQVHDISGQRQGEQGLWHYQNRLEQMVDQQVGEIERTQQFQVWILGGATLTQALVIALLVRNIRRRRQLERERTQHNKALQLSRIRLQDAQRIAHIGSWELDHQHYSWSCTEEMNRILGFSADAADISYRKALSRIHPDDCNRVSRQFARSLEARDSYDIRHRLLLPNGQVKHVHVLAEHQYDEAGAARMTVGTVQDITAKHLTDAALQALATEFATLSGRDFYRAVCRHLIESLGLEYAFVGRMEDNGEQVEVLGGWTTSGAMAPFSYHLAGTPCAELVEHGHCIYQQGIQELYPDDGLLVDMGVNAYIGSVLCDKRQQPIGVLVALGQQPLYQTALARGLLQLFVDRVSAEMQRTRAEEMIDQIDRYRQIVLRFSSRFINLPLDEVDGAIESAMQEISQFIGADRCYLFDYDHDQGMAMITHQWCRTDRNLVVQSEPTALDVFADWAVRLNAGEPVIIDDVDELPPSKLSTHLQRLSVKSLLDIPLMMNGRCVGVIGVDSSAQTHHFGPQTAEMLSLFADLLVSLRQRRDNESQLRLSASVFAHANEGIMIMDLEGNIISVNDAFTRTTGYPADEVLGRNAALLNSEGDLSHQVQWQALQRDGHWSGEVWNRHKEGDFYAVLQKINAFDDERGQRKGYVCLLSDITTLKHQQRQLERIAHYDALTGLPNRTLLADRMQQAMVQASRHRTSIAILFIDLDGFKAINDSYSHAVGDRLLVQVARRMQQGLREQDTLARLGGDEFVAVLMDLEHRDASLSVVERLRQAAADPVLIDGRELSVSASIGVAFYPQQEVLDADQLLRQADQAMYQAKQSGKNRYHLFDVERDLAVRHHHDHLERVRHGLERHEFVLHYQPKVNMRTGQVVGCEALIRWQHPAEGLLPPAAFLPHIENHPLSAALGDWVLRTAMDQAAHWRIRGLCLPVSINIDAIHLQQSDFVERLRHELAQRPALQPGDIELEILETTALEDVVQVSALIRECQQLGVSFSLDDFGTGYSSLTYLKQLPVEVLKIDRSFVRDMLEDEDDLAILNGVIRLAGAFRRKVIAEGVETDAHARALLELGCDWGQGYAIARPMPAEAFDEWQANWRQAHEERFAALT</sequence>
<dbReference type="InterPro" id="IPR003018">
    <property type="entry name" value="GAF"/>
</dbReference>
<accession>A0ABS6MBM6</accession>
<evidence type="ECO:0000259" key="5">
    <source>
        <dbReference type="PROSITE" id="PS50887"/>
    </source>
</evidence>
<protein>
    <submittedName>
        <fullName evidence="6">EAL domain-containing protein</fullName>
    </submittedName>
</protein>
<organism evidence="6 7">
    <name type="scientific">Marinobacterium weihaiense</name>
    <dbReference type="NCBI Taxonomy" id="2851016"/>
    <lineage>
        <taxon>Bacteria</taxon>
        <taxon>Pseudomonadati</taxon>
        <taxon>Pseudomonadota</taxon>
        <taxon>Gammaproteobacteria</taxon>
        <taxon>Oceanospirillales</taxon>
        <taxon>Oceanospirillaceae</taxon>
        <taxon>Marinobacterium</taxon>
    </lineage>
</organism>
<dbReference type="SMART" id="SM00065">
    <property type="entry name" value="GAF"/>
    <property type="match status" value="2"/>
</dbReference>
<name>A0ABS6MBM6_9GAMM</name>
<feature type="signal peptide" evidence="1">
    <location>
        <begin position="1"/>
        <end position="35"/>
    </location>
</feature>
<feature type="domain" description="PAC" evidence="3">
    <location>
        <begin position="304"/>
        <end position="356"/>
    </location>
</feature>
<dbReference type="NCBIfam" id="TIGR00254">
    <property type="entry name" value="GGDEF"/>
    <property type="match status" value="1"/>
</dbReference>
<evidence type="ECO:0000259" key="2">
    <source>
        <dbReference type="PROSITE" id="PS50112"/>
    </source>
</evidence>
<dbReference type="SMART" id="SM00052">
    <property type="entry name" value="EAL"/>
    <property type="match status" value="1"/>
</dbReference>
<dbReference type="EMBL" id="JAHQZT010000011">
    <property type="protein sequence ID" value="MBV0933706.1"/>
    <property type="molecule type" value="Genomic_DNA"/>
</dbReference>
<dbReference type="InterPro" id="IPR001633">
    <property type="entry name" value="EAL_dom"/>
</dbReference>
<dbReference type="PROSITE" id="PS50883">
    <property type="entry name" value="EAL"/>
    <property type="match status" value="1"/>
</dbReference>
<evidence type="ECO:0000256" key="1">
    <source>
        <dbReference type="SAM" id="SignalP"/>
    </source>
</evidence>
<dbReference type="PROSITE" id="PS50113">
    <property type="entry name" value="PAC"/>
    <property type="match status" value="2"/>
</dbReference>
<dbReference type="Pfam" id="PF00563">
    <property type="entry name" value="EAL"/>
    <property type="match status" value="1"/>
</dbReference>
<dbReference type="NCBIfam" id="TIGR00229">
    <property type="entry name" value="sensory_box"/>
    <property type="match status" value="2"/>
</dbReference>
<dbReference type="CDD" id="cd00130">
    <property type="entry name" value="PAS"/>
    <property type="match status" value="3"/>
</dbReference>
<comment type="caution">
    <text evidence="6">The sequence shown here is derived from an EMBL/GenBank/DDBJ whole genome shotgun (WGS) entry which is preliminary data.</text>
</comment>
<dbReference type="InterPro" id="IPR001610">
    <property type="entry name" value="PAC"/>
</dbReference>
<feature type="domain" description="PAC" evidence="3">
    <location>
        <begin position="753"/>
        <end position="805"/>
    </location>
</feature>
<dbReference type="SMART" id="SM00086">
    <property type="entry name" value="PAC"/>
    <property type="match status" value="3"/>
</dbReference>
<feature type="chain" id="PRO_5046034828" evidence="1">
    <location>
        <begin position="36"/>
        <end position="1245"/>
    </location>
</feature>
<evidence type="ECO:0000259" key="3">
    <source>
        <dbReference type="PROSITE" id="PS50113"/>
    </source>
</evidence>
<evidence type="ECO:0000313" key="7">
    <source>
        <dbReference type="Proteomes" id="UP000755551"/>
    </source>
</evidence>
<feature type="domain" description="PAS" evidence="2">
    <location>
        <begin position="679"/>
        <end position="728"/>
    </location>
</feature>
<dbReference type="InterPro" id="IPR000014">
    <property type="entry name" value="PAS"/>
</dbReference>
<dbReference type="InterPro" id="IPR000700">
    <property type="entry name" value="PAS-assoc_C"/>
</dbReference>
<dbReference type="SMART" id="SM00267">
    <property type="entry name" value="GGDEF"/>
    <property type="match status" value="1"/>
</dbReference>
<keyword evidence="7" id="KW-1185">Reference proteome</keyword>
<gene>
    <name evidence="6" type="ORF">KTN04_10185</name>
</gene>
<dbReference type="PROSITE" id="PS50112">
    <property type="entry name" value="PAS"/>
    <property type="match status" value="1"/>
</dbReference>
<dbReference type="CDD" id="cd01948">
    <property type="entry name" value="EAL"/>
    <property type="match status" value="1"/>
</dbReference>
<dbReference type="PROSITE" id="PS50887">
    <property type="entry name" value="GGDEF"/>
    <property type="match status" value="1"/>
</dbReference>
<proteinExistence type="predicted"/>
<dbReference type="SMART" id="SM00091">
    <property type="entry name" value="PAS"/>
    <property type="match status" value="3"/>
</dbReference>
<dbReference type="CDD" id="cd01949">
    <property type="entry name" value="GGDEF"/>
    <property type="match status" value="1"/>
</dbReference>
<dbReference type="InterPro" id="IPR013655">
    <property type="entry name" value="PAS_fold_3"/>
</dbReference>
<dbReference type="PANTHER" id="PTHR44757:SF2">
    <property type="entry name" value="BIOFILM ARCHITECTURE MAINTENANCE PROTEIN MBAA"/>
    <property type="match status" value="1"/>
</dbReference>
<dbReference type="Pfam" id="PF13426">
    <property type="entry name" value="PAS_9"/>
    <property type="match status" value="2"/>
</dbReference>
<dbReference type="PANTHER" id="PTHR44757">
    <property type="entry name" value="DIGUANYLATE CYCLASE DGCP"/>
    <property type="match status" value="1"/>
</dbReference>
<feature type="domain" description="EAL" evidence="4">
    <location>
        <begin position="980"/>
        <end position="1234"/>
    </location>
</feature>
<dbReference type="Pfam" id="PF01590">
    <property type="entry name" value="GAF"/>
    <property type="match status" value="1"/>
</dbReference>
<feature type="domain" description="GGDEF" evidence="5">
    <location>
        <begin position="837"/>
        <end position="971"/>
    </location>
</feature>
<dbReference type="Pfam" id="PF08447">
    <property type="entry name" value="PAS_3"/>
    <property type="match status" value="1"/>
</dbReference>
<dbReference type="RefSeq" id="WP_217335125.1">
    <property type="nucleotide sequence ID" value="NZ_JAHQZT010000011.1"/>
</dbReference>
<dbReference type="Pfam" id="PF00990">
    <property type="entry name" value="GGDEF"/>
    <property type="match status" value="1"/>
</dbReference>
<evidence type="ECO:0000313" key="6">
    <source>
        <dbReference type="EMBL" id="MBV0933706.1"/>
    </source>
</evidence>
<evidence type="ECO:0000259" key="4">
    <source>
        <dbReference type="PROSITE" id="PS50883"/>
    </source>
</evidence>